<proteinExistence type="predicted"/>
<accession>A0A078MH62</accession>
<dbReference type="EMBL" id="LN483070">
    <property type="protein sequence ID" value="CEA06658.1"/>
    <property type="molecule type" value="Genomic_DNA"/>
</dbReference>
<protein>
    <submittedName>
        <fullName evidence="2">FlgN protein</fullName>
    </submittedName>
</protein>
<evidence type="ECO:0000256" key="1">
    <source>
        <dbReference type="ARBA" id="ARBA00022795"/>
    </source>
</evidence>
<sequence length="161" mass="17833">MVAQRLSALLWEERELLELLVFKLEEEQLLLTSGRSRWLQHATREVEQVLERLRAAELSRTVTVAALAREWHVSEDATLRELADAAPAGPWAEIFTAHLQAMTELTSKIRELRDMNEQFLRAAARSAQETLAGTSSGGATYTANGATAVGSTGARFVDQQI</sequence>
<dbReference type="PATRIC" id="fig|1461584.3.peg.57"/>
<organism evidence="2">
    <name type="scientific">Arthrobacter saudimassiliensis</name>
    <dbReference type="NCBI Taxonomy" id="1461584"/>
    <lineage>
        <taxon>Bacteria</taxon>
        <taxon>Bacillati</taxon>
        <taxon>Actinomycetota</taxon>
        <taxon>Actinomycetes</taxon>
        <taxon>Micrococcales</taxon>
        <taxon>Micrococcaceae</taxon>
        <taxon>Arthrobacter</taxon>
    </lineage>
</organism>
<dbReference type="GO" id="GO:0044780">
    <property type="term" value="P:bacterial-type flagellum assembly"/>
    <property type="evidence" value="ECO:0007669"/>
    <property type="project" value="InterPro"/>
</dbReference>
<keyword evidence="1" id="KW-1005">Bacterial flagellum biogenesis</keyword>
<reference evidence="2" key="1">
    <citation type="submission" date="2014-07" db="EMBL/GenBank/DDBJ databases">
        <authorList>
            <person name="Urmite Genomes Urmite Genomes"/>
        </authorList>
    </citation>
    <scope>NUCLEOTIDE SEQUENCE</scope>
    <source>
        <strain evidence="2">11W110_air</strain>
    </source>
</reference>
<dbReference type="AlphaFoldDB" id="A0A078MH62"/>
<dbReference type="SUPFAM" id="SSF140566">
    <property type="entry name" value="FlgN-like"/>
    <property type="match status" value="1"/>
</dbReference>
<dbReference type="InterPro" id="IPR036679">
    <property type="entry name" value="FlgN-like_sf"/>
</dbReference>
<dbReference type="InterPro" id="IPR007809">
    <property type="entry name" value="FlgN-like"/>
</dbReference>
<name>A0A078MH62_9MICC</name>
<dbReference type="Pfam" id="PF05130">
    <property type="entry name" value="FlgN"/>
    <property type="match status" value="1"/>
</dbReference>
<evidence type="ECO:0000313" key="2">
    <source>
        <dbReference type="EMBL" id="CEA06658.1"/>
    </source>
</evidence>
<dbReference type="Gene3D" id="1.20.58.300">
    <property type="entry name" value="FlgN-like"/>
    <property type="match status" value="1"/>
</dbReference>
<gene>
    <name evidence="2" type="ORF">BN1051_00058</name>
</gene>